<feature type="domain" description="Fibronectin type-III" evidence="17">
    <location>
        <begin position="2138"/>
        <end position="2235"/>
    </location>
</feature>
<evidence type="ECO:0000256" key="13">
    <source>
        <dbReference type="PROSITE-ProRule" id="PRU00076"/>
    </source>
</evidence>
<dbReference type="InterPro" id="IPR014716">
    <property type="entry name" value="Fibrinogen_a/b/g_C_1"/>
</dbReference>
<dbReference type="PANTHER" id="PTHR46708">
    <property type="entry name" value="TENASCIN"/>
    <property type="match status" value="1"/>
</dbReference>
<reference evidence="22" key="1">
    <citation type="journal article" date="2017" name="bioRxiv">
        <title>Comparative analysis of the genomes of Stylophora pistillata and Acropora digitifera provides evidence for extensive differences between species of corals.</title>
        <authorList>
            <person name="Voolstra C.R."/>
            <person name="Li Y."/>
            <person name="Liew Y.J."/>
            <person name="Baumgarten S."/>
            <person name="Zoccola D."/>
            <person name="Flot J.-F."/>
            <person name="Tambutte S."/>
            <person name="Allemand D."/>
            <person name="Aranda M."/>
        </authorList>
    </citation>
    <scope>NUCLEOTIDE SEQUENCE [LARGE SCALE GENOMIC DNA]</scope>
</reference>
<dbReference type="OrthoDB" id="5965404at2759"/>
<feature type="domain" description="Fibronectin type-III" evidence="17">
    <location>
        <begin position="2039"/>
        <end position="2136"/>
    </location>
</feature>
<keyword evidence="6 13" id="KW-0245">EGF-like domain</keyword>
<evidence type="ECO:0000256" key="12">
    <source>
        <dbReference type="ARBA" id="ARBA00023157"/>
    </source>
</evidence>
<feature type="domain" description="Fibronectin type-III" evidence="17">
    <location>
        <begin position="1346"/>
        <end position="1441"/>
    </location>
</feature>
<dbReference type="Gene3D" id="4.10.110.10">
    <property type="entry name" value="Spasmolytic Protein, domain 1"/>
    <property type="match status" value="1"/>
</dbReference>
<dbReference type="PROSITE" id="PS00022">
    <property type="entry name" value="EGF_1"/>
    <property type="match status" value="1"/>
</dbReference>
<feature type="domain" description="Fibronectin type-III" evidence="17">
    <location>
        <begin position="1049"/>
        <end position="1144"/>
    </location>
</feature>
<evidence type="ECO:0000259" key="18">
    <source>
        <dbReference type="PROSITE" id="PS51111"/>
    </source>
</evidence>
<dbReference type="PROSITE" id="PS51406">
    <property type="entry name" value="FIBRINOGEN_C_2"/>
    <property type="match status" value="1"/>
</dbReference>
<dbReference type="SMART" id="SM00060">
    <property type="entry name" value="FN3"/>
    <property type="match status" value="23"/>
</dbReference>
<feature type="domain" description="Fibronectin type-III" evidence="17">
    <location>
        <begin position="1841"/>
        <end position="1937"/>
    </location>
</feature>
<dbReference type="GO" id="GO:0016020">
    <property type="term" value="C:membrane"/>
    <property type="evidence" value="ECO:0007669"/>
    <property type="project" value="UniProtKB-SubCell"/>
</dbReference>
<evidence type="ECO:0000256" key="2">
    <source>
        <dbReference type="ARBA" id="ARBA00004498"/>
    </source>
</evidence>
<dbReference type="Gene3D" id="3.80.10.10">
    <property type="entry name" value="Ribonuclease Inhibitor"/>
    <property type="match status" value="1"/>
</dbReference>
<feature type="domain" description="Fibronectin type-III" evidence="17">
    <location>
        <begin position="542"/>
        <end position="632"/>
    </location>
</feature>
<dbReference type="CDD" id="cd00054">
    <property type="entry name" value="EGF_CA"/>
    <property type="match status" value="1"/>
</dbReference>
<dbReference type="SMART" id="SM00018">
    <property type="entry name" value="PD"/>
    <property type="match status" value="1"/>
</dbReference>
<comment type="caution">
    <text evidence="21">The sequence shown here is derived from an EMBL/GenBank/DDBJ whole genome shotgun (WGS) entry which is preliminary data.</text>
</comment>
<evidence type="ECO:0000256" key="8">
    <source>
        <dbReference type="ARBA" id="ARBA00022729"/>
    </source>
</evidence>
<feature type="domain" description="REJ" evidence="18">
    <location>
        <begin position="2779"/>
        <end position="3507"/>
    </location>
</feature>
<dbReference type="Pfam" id="PF02010">
    <property type="entry name" value="REJ"/>
    <property type="match status" value="1"/>
</dbReference>
<feature type="disulfide bond" evidence="13">
    <location>
        <begin position="2761"/>
        <end position="2770"/>
    </location>
</feature>
<protein>
    <submittedName>
        <fullName evidence="21">Protein sidekick-1</fullName>
    </submittedName>
</protein>
<feature type="domain" description="Fibronectin type-III" evidence="17">
    <location>
        <begin position="2238"/>
        <end position="2333"/>
    </location>
</feature>
<dbReference type="Proteomes" id="UP000225706">
    <property type="component" value="Unassembled WGS sequence"/>
</dbReference>
<dbReference type="Gene3D" id="3.90.215.10">
    <property type="entry name" value="Gamma Fibrinogen, chain A, domain 1"/>
    <property type="match status" value="1"/>
</dbReference>
<dbReference type="InterPro" id="IPR050991">
    <property type="entry name" value="ECM_Regulatory_Proteins"/>
</dbReference>
<feature type="domain" description="Fibronectin type-III" evidence="17">
    <location>
        <begin position="2535"/>
        <end position="2630"/>
    </location>
</feature>
<feature type="domain" description="Fibronectin type-III" evidence="17">
    <location>
        <begin position="1247"/>
        <end position="1342"/>
    </location>
</feature>
<feature type="domain" description="Fibronectin type-III" evidence="17">
    <location>
        <begin position="1940"/>
        <end position="2036"/>
    </location>
</feature>
<dbReference type="InterPro" id="IPR044913">
    <property type="entry name" value="P_trefoil_dom_sf"/>
</dbReference>
<dbReference type="PANTHER" id="PTHR46708:SF2">
    <property type="entry name" value="FIBRONECTIN TYPE-III DOMAIN-CONTAINING PROTEIN"/>
    <property type="match status" value="1"/>
</dbReference>
<dbReference type="PROSITE" id="PS50853">
    <property type="entry name" value="FN3"/>
    <property type="match status" value="21"/>
</dbReference>
<feature type="compositionally biased region" description="Polar residues" evidence="15">
    <location>
        <begin position="1049"/>
        <end position="1058"/>
    </location>
</feature>
<dbReference type="InterPro" id="IPR000519">
    <property type="entry name" value="P_trefoil_dom"/>
</dbReference>
<keyword evidence="22" id="KW-1185">Reference proteome</keyword>
<feature type="domain" description="P-type" evidence="20">
    <location>
        <begin position="401"/>
        <end position="450"/>
    </location>
</feature>
<evidence type="ECO:0000313" key="21">
    <source>
        <dbReference type="EMBL" id="PFX34734.1"/>
    </source>
</evidence>
<dbReference type="SMART" id="SM00186">
    <property type="entry name" value="FBG"/>
    <property type="match status" value="1"/>
</dbReference>
<dbReference type="Pfam" id="PF00088">
    <property type="entry name" value="Trefoil"/>
    <property type="match status" value="1"/>
</dbReference>
<dbReference type="Pfam" id="PF00041">
    <property type="entry name" value="fn3"/>
    <property type="match status" value="20"/>
</dbReference>
<evidence type="ECO:0000259" key="16">
    <source>
        <dbReference type="PROSITE" id="PS50026"/>
    </source>
</evidence>
<dbReference type="FunFam" id="2.60.40.10:FF:000028">
    <property type="entry name" value="Neuronal cell adhesion molecule"/>
    <property type="match status" value="2"/>
</dbReference>
<feature type="domain" description="Fibronectin type-III" evidence="17">
    <location>
        <begin position="1544"/>
        <end position="1639"/>
    </location>
</feature>
<evidence type="ECO:0000256" key="14">
    <source>
        <dbReference type="PROSITE-ProRule" id="PRU00779"/>
    </source>
</evidence>
<keyword evidence="12 13" id="KW-1015">Disulfide bond</keyword>
<dbReference type="InterPro" id="IPR013783">
    <property type="entry name" value="Ig-like_fold"/>
</dbReference>
<evidence type="ECO:0000256" key="15">
    <source>
        <dbReference type="SAM" id="MobiDB-lite"/>
    </source>
</evidence>
<dbReference type="InterPro" id="IPR036056">
    <property type="entry name" value="Fibrinogen-like_C"/>
</dbReference>
<keyword evidence="9" id="KW-0677">Repeat</keyword>
<dbReference type="SUPFAM" id="SSF56496">
    <property type="entry name" value="Fibrinogen C-terminal domain-like"/>
    <property type="match status" value="1"/>
</dbReference>
<feature type="domain" description="Fibronectin type-III" evidence="17">
    <location>
        <begin position="1445"/>
        <end position="1540"/>
    </location>
</feature>
<organism evidence="21 22">
    <name type="scientific">Stylophora pistillata</name>
    <name type="common">Smooth cauliflower coral</name>
    <dbReference type="NCBI Taxonomy" id="50429"/>
    <lineage>
        <taxon>Eukaryota</taxon>
        <taxon>Metazoa</taxon>
        <taxon>Cnidaria</taxon>
        <taxon>Anthozoa</taxon>
        <taxon>Hexacorallia</taxon>
        <taxon>Scleractinia</taxon>
        <taxon>Astrocoeniina</taxon>
        <taxon>Pocilloporidae</taxon>
        <taxon>Stylophora</taxon>
    </lineage>
</organism>
<dbReference type="CDD" id="cd00111">
    <property type="entry name" value="Trefoil"/>
    <property type="match status" value="1"/>
</dbReference>
<dbReference type="STRING" id="50429.A0A2B4SVN2"/>
<evidence type="ECO:0000313" key="22">
    <source>
        <dbReference type="Proteomes" id="UP000225706"/>
    </source>
</evidence>
<keyword evidence="5" id="KW-0964">Secreted</keyword>
<evidence type="ECO:0000256" key="6">
    <source>
        <dbReference type="ARBA" id="ARBA00022536"/>
    </source>
</evidence>
<name>A0A2B4SVN2_STYPI</name>
<evidence type="ECO:0000259" key="17">
    <source>
        <dbReference type="PROSITE" id="PS50853"/>
    </source>
</evidence>
<dbReference type="Pfam" id="PF00147">
    <property type="entry name" value="Fibrinogen_C"/>
    <property type="match status" value="1"/>
</dbReference>
<feature type="domain" description="Fibrinogen C-terminal" evidence="19">
    <location>
        <begin position="195"/>
        <end position="381"/>
    </location>
</feature>
<evidence type="ECO:0000259" key="19">
    <source>
        <dbReference type="PROSITE" id="PS51406"/>
    </source>
</evidence>
<dbReference type="SUPFAM" id="SSF57492">
    <property type="entry name" value="Trefoil"/>
    <property type="match status" value="1"/>
</dbReference>
<feature type="domain" description="Fibronectin type-III" evidence="17">
    <location>
        <begin position="1742"/>
        <end position="1838"/>
    </location>
</feature>
<feature type="domain" description="Fibronectin type-III" evidence="17">
    <location>
        <begin position="2436"/>
        <end position="2532"/>
    </location>
</feature>
<dbReference type="PROSITE" id="PS51448">
    <property type="entry name" value="P_TREFOIL_2"/>
    <property type="match status" value="1"/>
</dbReference>
<accession>A0A2B4SVN2</accession>
<dbReference type="Gene3D" id="2.60.40.10">
    <property type="entry name" value="Immunoglobulins"/>
    <property type="match status" value="22"/>
</dbReference>
<feature type="domain" description="Fibronectin type-III" evidence="17">
    <location>
        <begin position="851"/>
        <end position="946"/>
    </location>
</feature>
<dbReference type="PROSITE" id="PS51111">
    <property type="entry name" value="REJ"/>
    <property type="match status" value="1"/>
</dbReference>
<sequence length="3507" mass="383839">MHHIQDGGPTLNAVAKLRGTFVEVTAHFWSALSFGIIIEVLKPRKDHGIGEGYDGDSSGVLCSEALNCTCIFEKNGFTVKCTSAGDKLDKIGSELPQTTTHLILKNNGISSNLVSLMALSSFHDLQVLDLRDNLITSPGSVQETGVFGRISKVLLDNNPLECDCEVTPSLWTAEVTGACAYPPHLRGVEVNTLQTEDFKCTESCARLFTRGRRSTGFYNIAPQPRKQSYFRAWCDMHGPNGGWILLQQRINDSFSFYRNWASYENGFGKLGYGYWLGNSHIHAVTFKRMYVLRFEFPDHVDDQDQMMFIEYENFQVLGPLTDYTIQIGKHRGNMVNLFPDINNCAFSTWDRDNDKVPNRACAKRNKGAWWYARDCDVPDPNRIDLFIGITIMMKAKELLGGNCDSKKIPGRIECGWPNITKEQCLARGCCFNSTYDNNISKSKVNCFVEPHLVFVERIGCFSIESRRMLVSQDSPSEIIKNCNSLAWSRGLKYFAVHNGSECLVDKPLVPTLPRLIASKGCHGGRGGQDVCDVYRLTMFVTKPSGLRINTVTFQSVRVDWNPVPEPFILGYKILVQNIPLKELLPWNRTYAYIGGLLSNTTYIIGVSSFHGLTSEENPIENVESINITTKPALAPARAPDFITAYNKSSSSLVVMWSYLTEEHFQGQPIGYNITYYPIDSKIDTNFVIANKTINSTTLTNLDVHAVYVINVSAMSSGGIGPANTVKAQTGAEESAINFVRVNHTTNATTLINLTIYTTYTINVSAMSSGGIGPADTIKARTDAEDNIKYHPVDIEENEDLATVNFTTNTVALINLTVYTMYVINVSAVSSGGIGPASTVKGQTGSEAPSLPPDLIIAYAASPQSLVVKWRHMTEEQFHGQPIGYNISYYSVKLESDINFLTVNYTTSSTTLSNLTVYTMYVINVSAVSSGGIGPSNTVKARTDAEVPALAPDRIIAYNTSSTRLKVKWSNLVEESFQGQPIGYNIVYYQDDLESDVRSVLVNFTINTTTLSNLTIHTMYVIIVSAVSSGGIGPANTTKARTGAEAPSRSPDSVNAQNSSSMSLNVKWNRLPQEHFNGQPIGYNVIYYADNLESDIQTQSVKYTTNTTTLSNLTVYTIYVINVSAVSSGGVGPTKTVKARTGAEAPFRAPDSVTVRNSSSTSLVVEWTHLPEKDFQGQPIGYRITYFPAESENDINAVSVNFKTNSTTLINLTFYTVYAINVSVESSGGIGPANTAKARTDAAAPSRAPDSLAAHSASSTSLVIKWSYLPEEHFQGKPIGYIILYHKATSDIDKNVVRENFSANTTTLTNLTVYTMYVINVSAISSGGLGPANTVEARTVAEAPLLAPVLVTAHSSSSTSLVVKWARLREGDFRGLPMGYNIIHYPIEVERDIILVTVNYTTNATTLTNLTAYTMYVIDVSAVSSGGTGPVKTAKARTDAEVPSRAPEWVIAHNSSSTSLVVKWSYLEEKDFQGKLIGYNITYQLFDAESELYSLSVKYTTNTTNLVNLTVYTMYVISVSAVSSGGKGPANTVKARTDAEAPSKAPYLVTTYSSSSTSVVIRWSHLLERHFQGQPIGYRITCYWEESENDTKVVHLNYTKNTTTLKNLTVYTMYVINVSAVSSGGIGIAKTVKTRTDAEAPLRVPGMVIAHNTSTTSLIVKWSHLQRKDFQGKPVGYKISYRSLGPVSNINYVRVNYTTNTKTLANLTAYTMYAINVSAVSSGGVGPSNIANAPTEAGAPLRAPALVTAHNSSFTSLLIHWTQLPEEDFRGQPIGYNVIYYPAEEKSDINSVTVNYTTNTTTLTNLTVYTMYVINVSAVSSGGIGPAKTAKARTDAGAPSRAPDLVIAQNSSSTSLVVSWSHLPEEHFQGQPIGYIIACSTADLYNMINVVRENFTTNTTTLTNLTVYTTYVINVSAVSSGGIGPANTAKARTDASAPLRAPALVTAHNSSFTSLLIHWTQLPEEDFRGQPIGYNVIYYPAEEKSDINSVTVNYTTNTTTLTNLTVYTMYVINVSAVSSGGIGPAKTAKARTDAGAPSRAPDLVIAQNSSSTSLVVSWSHLPEEHFQGQPIGYIIACSTADLYNMINVVRENFTTNTTTLTNLTVYTTYVINVSAVSSGGIGPANTAKARTDASAPSLAPHIIVAHNTSSSSLLVEWSNLVEEQFQGQPFGYYIRYHPRLLGRKSEQFLRVNLQTNTTTLTNLAVYTMYVIFVSALSSGGMGPENMAEARTGIEAPFRAPALVIARNASSTNLVIKWSHLPEENFQGEPIGYLITHHPDDLESDLKSMFVNYTTNTTTLTNLTVYTMYVINVSAMSSGGTGPAKTVKTRTDAEAPSRAPDIGTAQNSSSTSLIVKWSHLAEKQFQGQPIGYNIGFYPLNLESELTVISLNCTTNTRTLTNLTVYTMYVINVSAVSSGGIGPANTVKAQTDAEVPFRGPYSVIAYNYSSTSLAVKWRHLLKEDFQGKPIGYIITYYPIDSENDIISLSVNHTTNIMTLTNLTVYTMYIINVSAVSSGGMGPANTAKGRTGAEVPSVAPSQVLVTAESSKSLHVSWTAVPPEYRHGNIHTHKIYVSLATQPSNYIATYFAFNPVKYNVTDLRVYTLYVIRVSAVNEAGEGSKSEAVTARTLESVPSAPPRNLGLVHRDSWFIVVEWKPVPEGYENGVIKGYRLLYSVKDSGNFVSVANESIYSKNTAVLSGLDFDTLYSIRVAAFTSVGSGNFSESIEVRTKMFDPCKEVFCSNGGTCILTPESYINASKPCICQKQFVGRFCDMYVAERSCRSPTVKLPSLSPKNITSFLIVLRANELVISSEVSLDCELSYETIFNWEVYDLHSKSREEPALSRYGGSSEFLIKRSKLRVGIYLVRLTVKMAGTQVFGFSEGYIRAVESPLVAHIAGGTKVKRGFNKTLVFNASLSRDPDSFQPPHGLRFTWVCRDSSQKYSDDLLEMPVALPSPSEASSDRGGCYGTGAGKIGGNDSIVRIESGYMTENSSYFITVVVDKHPKRAYFTQEVVISPGDPPKVEIRCEDSCDFRVNPSRRLALERLCEKADCERGLSYHWTLFEADAANGSKWIQVNDLEEKIRTRLTSPRIVTKLGVLEPNKIYKFMLTAKRRGGHSGYSEYKFATYSSPTEGKCDVTPLSGKTLETIFTFACSGWEDPDGLLQYSFVYFTDDDFTNVVYKGMKSSKRTKLPAGKKIKNFTIDFRVRVADMFGAFTEVRTPVQVLQLQIDAEKLVDRAVRLTTGNQSQLNNLIQSGDVSQAVQLAKAAIVAVDVDEKIPQDQLKEKRKTVKSSIVEQLSAVQVETVERIQQTSNVIAEAVSVVNEVTVEAQITAVDALQSMTKVLKEESLAGKNYEALLDGARSLAAGLGGMLKVSSYGAREYDAVDTHQLDSENLYNQRRNLRSLDPAVQPRSKRDSSAELLQAKNESKGRALGLLKSLDNVGRTILSRTIIGEMATELSSHSVSLLLFREEPNLFSGSILSNQGNSFTLPPDSNLFGNGTRFVDSQ</sequence>
<feature type="region of interest" description="Disordered" evidence="15">
    <location>
        <begin position="2317"/>
        <end position="2344"/>
    </location>
</feature>
<feature type="domain" description="Fibronectin type-III" evidence="17">
    <location>
        <begin position="638"/>
        <end position="734"/>
    </location>
</feature>
<feature type="region of interest" description="Disordered" evidence="15">
    <location>
        <begin position="1035"/>
        <end position="1058"/>
    </location>
</feature>
<evidence type="ECO:0000256" key="1">
    <source>
        <dbReference type="ARBA" id="ARBA00004370"/>
    </source>
</evidence>
<feature type="domain" description="Fibronectin type-III" evidence="17">
    <location>
        <begin position="2337"/>
        <end position="2432"/>
    </location>
</feature>
<comment type="caution">
    <text evidence="13">Lacks conserved residue(s) required for the propagation of feature annotation.</text>
</comment>
<dbReference type="InterPro" id="IPR003961">
    <property type="entry name" value="FN3_dom"/>
</dbReference>
<dbReference type="SUPFAM" id="SSF49265">
    <property type="entry name" value="Fibronectin type III"/>
    <property type="match status" value="12"/>
</dbReference>
<dbReference type="EMBL" id="LSMT01000002">
    <property type="protein sequence ID" value="PFX34734.1"/>
    <property type="molecule type" value="Genomic_DNA"/>
</dbReference>
<feature type="non-terminal residue" evidence="21">
    <location>
        <position position="3507"/>
    </location>
</feature>
<comment type="subcellular location">
    <subcellularLocation>
        <location evidence="1">Membrane</location>
    </subcellularLocation>
    <subcellularLocation>
        <location evidence="2">Secreted</location>
        <location evidence="2">Extracellular space</location>
        <location evidence="2">Extracellular matrix</location>
    </subcellularLocation>
</comment>
<evidence type="ECO:0000256" key="7">
    <source>
        <dbReference type="ARBA" id="ARBA00022692"/>
    </source>
</evidence>
<feature type="domain" description="EGF-like" evidence="16">
    <location>
        <begin position="2730"/>
        <end position="2771"/>
    </location>
</feature>
<keyword evidence="11" id="KW-0472">Membrane</keyword>
<dbReference type="InterPro" id="IPR002859">
    <property type="entry name" value="PKD/REJ-like"/>
</dbReference>
<evidence type="ECO:0000259" key="20">
    <source>
        <dbReference type="PROSITE" id="PS51448"/>
    </source>
</evidence>
<dbReference type="CDD" id="cd00063">
    <property type="entry name" value="FN3"/>
    <property type="match status" value="16"/>
</dbReference>
<keyword evidence="7" id="KW-0812">Transmembrane</keyword>
<feature type="domain" description="Fibronectin type-III" evidence="17">
    <location>
        <begin position="2635"/>
        <end position="2731"/>
    </location>
</feature>
<comment type="similarity">
    <text evidence="3">Belongs to the polycystin family.</text>
</comment>
<dbReference type="InterPro" id="IPR032675">
    <property type="entry name" value="LRR_dom_sf"/>
</dbReference>
<keyword evidence="10" id="KW-1133">Transmembrane helix</keyword>
<dbReference type="InterPro" id="IPR036116">
    <property type="entry name" value="FN3_sf"/>
</dbReference>
<dbReference type="Gene3D" id="2.10.25.10">
    <property type="entry name" value="Laminin"/>
    <property type="match status" value="1"/>
</dbReference>
<keyword evidence="5" id="KW-0272">Extracellular matrix</keyword>
<dbReference type="InterPro" id="IPR002181">
    <property type="entry name" value="Fibrinogen_a/b/g_C_dom"/>
</dbReference>
<feature type="domain" description="Fibronectin type-III" evidence="17">
    <location>
        <begin position="1643"/>
        <end position="1739"/>
    </location>
</feature>
<comment type="similarity">
    <text evidence="4">Belongs to the tenascin family.</text>
</comment>
<evidence type="ECO:0000256" key="3">
    <source>
        <dbReference type="ARBA" id="ARBA00007200"/>
    </source>
</evidence>
<dbReference type="SUPFAM" id="SSF57196">
    <property type="entry name" value="EGF/Laminin"/>
    <property type="match status" value="1"/>
</dbReference>
<dbReference type="InterPro" id="IPR014010">
    <property type="entry name" value="REJ_dom"/>
</dbReference>
<dbReference type="Gene3D" id="4.10.530.10">
    <property type="entry name" value="Gamma-fibrinogen Carboxyl Terminal Fragment, domain 2"/>
    <property type="match status" value="1"/>
</dbReference>
<keyword evidence="8" id="KW-0732">Signal</keyword>
<evidence type="ECO:0000256" key="11">
    <source>
        <dbReference type="ARBA" id="ARBA00023136"/>
    </source>
</evidence>
<gene>
    <name evidence="21" type="primary">SDK1</name>
    <name evidence="21" type="ORF">AWC38_SpisGene247</name>
</gene>
<feature type="domain" description="Fibronectin type-III" evidence="17">
    <location>
        <begin position="1148"/>
        <end position="1245"/>
    </location>
</feature>
<dbReference type="InterPro" id="IPR000742">
    <property type="entry name" value="EGF"/>
</dbReference>
<evidence type="ECO:0000256" key="9">
    <source>
        <dbReference type="ARBA" id="ARBA00022737"/>
    </source>
</evidence>
<feature type="disulfide bond" evidence="14">
    <location>
        <begin position="414"/>
        <end position="429"/>
    </location>
</feature>
<dbReference type="SUPFAM" id="SSF52058">
    <property type="entry name" value="L domain-like"/>
    <property type="match status" value="1"/>
</dbReference>
<evidence type="ECO:0000256" key="10">
    <source>
        <dbReference type="ARBA" id="ARBA00022989"/>
    </source>
</evidence>
<evidence type="ECO:0000256" key="5">
    <source>
        <dbReference type="ARBA" id="ARBA00022530"/>
    </source>
</evidence>
<evidence type="ECO:0000256" key="4">
    <source>
        <dbReference type="ARBA" id="ARBA00008673"/>
    </source>
</evidence>
<dbReference type="PROSITE" id="PS50026">
    <property type="entry name" value="EGF_3"/>
    <property type="match status" value="1"/>
</dbReference>
<feature type="domain" description="Fibronectin type-III" evidence="17">
    <location>
        <begin position="950"/>
        <end position="1045"/>
    </location>
</feature>
<proteinExistence type="inferred from homology"/>